<evidence type="ECO:0000313" key="4">
    <source>
        <dbReference type="Proteomes" id="UP001152799"/>
    </source>
</evidence>
<accession>A0A9N9QFU7</accession>
<dbReference type="InterPro" id="IPR002083">
    <property type="entry name" value="MATH/TRAF_dom"/>
</dbReference>
<dbReference type="Proteomes" id="UP001152799">
    <property type="component" value="Chromosome 12"/>
</dbReference>
<sequence length="447" mass="52505">MNNNKAFTCYFCNRLIENETEMGHTTLCSKVLIPCPYKCGAYVERANLVRHKNECTNNNSNNCKSLDRRMPPTRSDLVNLSRRFQELEVKKEDSLEDIKKSLKEHALSIQKFNNFNGYLAEWKKKVDAQLKTLVTSETNGNQFIYIQEKLLQLQNLHLELSKLKENTYKDSNYFKNTQTDFARNLEEIRGTFNKQNAAFEGMWREQTGLTQKAIEDVRTIKESLDEQKAKYAGLIFDLRSVSQISSEAAEKIEILEREFNLMKQDVNQLKINMEILEDLACNDNTPYQRLIWKITDVESKLKRTRENDIVLKSPIFYTHRFGYKIRILLYINGLKKWKNRYALACIHVLKGEYDALLTWPCTIEGTITLRDLVDKTQAKCFSKFIKTKRSCGEEEEDEPQESSFTYIFIPHTVLFKSNFLKDDTCFLDVCINVNALIWLLRGWFYLY</sequence>
<evidence type="ECO:0000259" key="2">
    <source>
        <dbReference type="Pfam" id="PF22486"/>
    </source>
</evidence>
<name>A0A9N9QFU7_9CUCU</name>
<dbReference type="InterPro" id="IPR008974">
    <property type="entry name" value="TRAF-like"/>
</dbReference>
<feature type="domain" description="MATH" evidence="2">
    <location>
        <begin position="290"/>
        <end position="429"/>
    </location>
</feature>
<organism evidence="3 4">
    <name type="scientific">Ceutorhynchus assimilis</name>
    <name type="common">cabbage seed weevil</name>
    <dbReference type="NCBI Taxonomy" id="467358"/>
    <lineage>
        <taxon>Eukaryota</taxon>
        <taxon>Metazoa</taxon>
        <taxon>Ecdysozoa</taxon>
        <taxon>Arthropoda</taxon>
        <taxon>Hexapoda</taxon>
        <taxon>Insecta</taxon>
        <taxon>Pterygota</taxon>
        <taxon>Neoptera</taxon>
        <taxon>Endopterygota</taxon>
        <taxon>Coleoptera</taxon>
        <taxon>Polyphaga</taxon>
        <taxon>Cucujiformia</taxon>
        <taxon>Curculionidae</taxon>
        <taxon>Ceutorhynchinae</taxon>
        <taxon>Ceutorhynchus</taxon>
    </lineage>
</organism>
<keyword evidence="4" id="KW-1185">Reference proteome</keyword>
<dbReference type="InterPro" id="IPR013083">
    <property type="entry name" value="Znf_RING/FYVE/PHD"/>
</dbReference>
<dbReference type="OrthoDB" id="1737200at2759"/>
<feature type="coiled-coil region" evidence="1">
    <location>
        <begin position="77"/>
        <end position="104"/>
    </location>
</feature>
<proteinExistence type="predicted"/>
<feature type="coiled-coil region" evidence="1">
    <location>
        <begin position="238"/>
        <end position="279"/>
    </location>
</feature>
<dbReference type="EMBL" id="OU892288">
    <property type="protein sequence ID" value="CAG9763029.1"/>
    <property type="molecule type" value="Genomic_DNA"/>
</dbReference>
<keyword evidence="1" id="KW-0175">Coiled coil</keyword>
<dbReference type="PANTHER" id="PTHR10131">
    <property type="entry name" value="TNF RECEPTOR ASSOCIATED FACTOR"/>
    <property type="match status" value="1"/>
</dbReference>
<dbReference type="Gene3D" id="2.60.210.10">
    <property type="entry name" value="Apoptosis, Tumor Necrosis Factor Receptor Associated Protein 2, Chain A"/>
    <property type="match status" value="1"/>
</dbReference>
<dbReference type="Gene3D" id="3.30.40.10">
    <property type="entry name" value="Zinc/RING finger domain, C3HC4 (zinc finger)"/>
    <property type="match status" value="1"/>
</dbReference>
<evidence type="ECO:0000313" key="3">
    <source>
        <dbReference type="EMBL" id="CAG9763029.1"/>
    </source>
</evidence>
<evidence type="ECO:0000256" key="1">
    <source>
        <dbReference type="SAM" id="Coils"/>
    </source>
</evidence>
<gene>
    <name evidence="3" type="ORF">CEUTPL_LOCUS3699</name>
</gene>
<dbReference type="Pfam" id="PF22486">
    <property type="entry name" value="MATH_2"/>
    <property type="match status" value="1"/>
</dbReference>
<dbReference type="AlphaFoldDB" id="A0A9N9QFU7"/>
<dbReference type="SUPFAM" id="SSF49599">
    <property type="entry name" value="TRAF domain-like"/>
    <property type="match status" value="1"/>
</dbReference>
<protein>
    <recommendedName>
        <fullName evidence="2">MATH domain-containing protein</fullName>
    </recommendedName>
</protein>
<dbReference type="PANTHER" id="PTHR10131:SF138">
    <property type="entry name" value="RE66324P"/>
    <property type="match status" value="1"/>
</dbReference>
<reference evidence="3" key="1">
    <citation type="submission" date="2022-01" db="EMBL/GenBank/DDBJ databases">
        <authorList>
            <person name="King R."/>
        </authorList>
    </citation>
    <scope>NUCLEOTIDE SEQUENCE</scope>
</reference>